<dbReference type="Gene3D" id="3.30.70.920">
    <property type="match status" value="1"/>
</dbReference>
<protein>
    <submittedName>
        <fullName evidence="5">Transcriptional regulator (AsnC family)</fullName>
    </submittedName>
</protein>
<dbReference type="InterPro" id="IPR036388">
    <property type="entry name" value="WH-like_DNA-bd_sf"/>
</dbReference>
<keyword evidence="3" id="KW-0804">Transcription</keyword>
<dbReference type="Pfam" id="PF01037">
    <property type="entry name" value="AsnC_trans_reg"/>
    <property type="match status" value="1"/>
</dbReference>
<evidence type="ECO:0000256" key="2">
    <source>
        <dbReference type="ARBA" id="ARBA00023125"/>
    </source>
</evidence>
<dbReference type="SMART" id="SM00344">
    <property type="entry name" value="HTH_ASNC"/>
    <property type="match status" value="1"/>
</dbReference>
<dbReference type="GO" id="GO:0005829">
    <property type="term" value="C:cytosol"/>
    <property type="evidence" value="ECO:0007669"/>
    <property type="project" value="TreeGrafter"/>
</dbReference>
<dbReference type="GO" id="GO:0043565">
    <property type="term" value="F:sequence-specific DNA binding"/>
    <property type="evidence" value="ECO:0007669"/>
    <property type="project" value="InterPro"/>
</dbReference>
<dbReference type="InterPro" id="IPR011008">
    <property type="entry name" value="Dimeric_a/b-barrel"/>
</dbReference>
<dbReference type="InterPro" id="IPR019887">
    <property type="entry name" value="Tscrpt_reg_AsnC/Lrp_C"/>
</dbReference>
<dbReference type="SUPFAM" id="SSF46785">
    <property type="entry name" value="Winged helix' DNA-binding domain"/>
    <property type="match status" value="1"/>
</dbReference>
<feature type="domain" description="HTH asnC-type" evidence="4">
    <location>
        <begin position="10"/>
        <end position="71"/>
    </location>
</feature>
<dbReference type="PRINTS" id="PR00033">
    <property type="entry name" value="HTHASNC"/>
</dbReference>
<organism evidence="5 6">
    <name type="scientific">Acinetobacter baumannii (strain SDF)</name>
    <dbReference type="NCBI Taxonomy" id="509170"/>
    <lineage>
        <taxon>Bacteria</taxon>
        <taxon>Pseudomonadati</taxon>
        <taxon>Pseudomonadota</taxon>
        <taxon>Gammaproteobacteria</taxon>
        <taxon>Moraxellales</taxon>
        <taxon>Moraxellaceae</taxon>
        <taxon>Acinetobacter</taxon>
        <taxon>Acinetobacter calcoaceticus/baumannii complex</taxon>
    </lineage>
</organism>
<proteinExistence type="predicted"/>
<dbReference type="Proteomes" id="UP000001741">
    <property type="component" value="Chromosome"/>
</dbReference>
<dbReference type="InterPro" id="IPR019888">
    <property type="entry name" value="Tscrpt_reg_AsnC-like"/>
</dbReference>
<dbReference type="HOGENOM" id="CLU_091233_0_3_6"/>
<dbReference type="PANTHER" id="PTHR30154">
    <property type="entry name" value="LEUCINE-RESPONSIVE REGULATORY PROTEIN"/>
    <property type="match status" value="1"/>
</dbReference>
<dbReference type="KEGG" id="abm:ABSDF1095"/>
<evidence type="ECO:0000256" key="3">
    <source>
        <dbReference type="ARBA" id="ARBA00023163"/>
    </source>
</evidence>
<dbReference type="PROSITE" id="PS50956">
    <property type="entry name" value="HTH_ASNC_2"/>
    <property type="match status" value="1"/>
</dbReference>
<sequence>MCIIKGFYAMDKFDWQIIQALQKNGRLTNQEIGDLIGLSASQCSRRRQLLEQKGVILGYTARIQQQALGLEFTAMIHINLRTHEAKSQQAFQELIEAEDNIQDAFSISGDADFILKVVAENLEELSQFVTERLLSYNFIGHIKSYIFLKKIKEQNHFLIKPKSMSYHHSQ</sequence>
<accession>B0VUA8</accession>
<reference evidence="5 6" key="1">
    <citation type="journal article" date="2008" name="PLoS ONE">
        <title>Comparative analysis of Acinetobacters: three genomes for three lifestyles.</title>
        <authorList>
            <person name="Vallenet D."/>
            <person name="Nordmann P."/>
            <person name="Barbe V."/>
            <person name="Poirel L."/>
            <person name="Mangenot S."/>
            <person name="Bataille E."/>
            <person name="Dossat C."/>
            <person name="Gas S."/>
            <person name="Kreimeyer A."/>
            <person name="Lenoble P."/>
            <person name="Oztas S."/>
            <person name="Poulain J."/>
            <person name="Segurens B."/>
            <person name="Robert C."/>
            <person name="Abergel C."/>
            <person name="Claverie J.M."/>
            <person name="Raoult D."/>
            <person name="Medigue C."/>
            <person name="Weissenbach J."/>
            <person name="Cruveiller S."/>
        </authorList>
    </citation>
    <scope>NUCLEOTIDE SEQUENCE [LARGE SCALE GENOMIC DNA]</scope>
    <source>
        <strain evidence="5 6">SDF</strain>
    </source>
</reference>
<dbReference type="Gene3D" id="1.10.10.10">
    <property type="entry name" value="Winged helix-like DNA-binding domain superfamily/Winged helix DNA-binding domain"/>
    <property type="match status" value="1"/>
</dbReference>
<dbReference type="EMBL" id="CU468230">
    <property type="protein sequence ID" value="CAP00446.1"/>
    <property type="molecule type" value="Genomic_DNA"/>
</dbReference>
<dbReference type="Pfam" id="PF13412">
    <property type="entry name" value="HTH_24"/>
    <property type="match status" value="1"/>
</dbReference>
<gene>
    <name evidence="5" type="ordered locus">ABSDF1095</name>
</gene>
<evidence type="ECO:0000256" key="1">
    <source>
        <dbReference type="ARBA" id="ARBA00023015"/>
    </source>
</evidence>
<evidence type="ECO:0000259" key="4">
    <source>
        <dbReference type="PROSITE" id="PS50956"/>
    </source>
</evidence>
<dbReference type="SUPFAM" id="SSF54909">
    <property type="entry name" value="Dimeric alpha+beta barrel"/>
    <property type="match status" value="1"/>
</dbReference>
<keyword evidence="2" id="KW-0238">DNA-binding</keyword>
<evidence type="ECO:0000313" key="5">
    <source>
        <dbReference type="EMBL" id="CAP00446.1"/>
    </source>
</evidence>
<dbReference type="GO" id="GO:0043200">
    <property type="term" value="P:response to amino acid"/>
    <property type="evidence" value="ECO:0007669"/>
    <property type="project" value="TreeGrafter"/>
</dbReference>
<keyword evidence="1" id="KW-0805">Transcription regulation</keyword>
<dbReference type="InterPro" id="IPR000485">
    <property type="entry name" value="AsnC-type_HTH_dom"/>
</dbReference>
<evidence type="ECO:0000313" key="6">
    <source>
        <dbReference type="Proteomes" id="UP000001741"/>
    </source>
</evidence>
<name>B0VUA8_ACIBS</name>
<dbReference type="AlphaFoldDB" id="B0VUA8"/>
<dbReference type="PANTHER" id="PTHR30154:SF46">
    <property type="entry name" value="TRANSCRIPTIONAL REGULATORY PROTEIN"/>
    <property type="match status" value="1"/>
</dbReference>
<dbReference type="BioCyc" id="ABAU509170:GCL9-883-MONOMER"/>
<dbReference type="InterPro" id="IPR036390">
    <property type="entry name" value="WH_DNA-bd_sf"/>
</dbReference>